<dbReference type="PANTHER" id="PTHR10030:SF37">
    <property type="entry name" value="ALPHA-L-FUCOSIDASE-RELATED"/>
    <property type="match status" value="1"/>
</dbReference>
<dbReference type="KEGG" id="fln:FLA_4831"/>
<comment type="similarity">
    <text evidence="1">Belongs to the glycosyl hydrolase 29 family.</text>
</comment>
<dbReference type="OrthoDB" id="107551at2"/>
<evidence type="ECO:0000256" key="6">
    <source>
        <dbReference type="SAM" id="SignalP"/>
    </source>
</evidence>
<dbReference type="SMR" id="A0A173MMC5"/>
<dbReference type="EC" id="3.2.1.51" evidence="2"/>
<accession>A0A173MMC5</accession>
<dbReference type="GO" id="GO:0004560">
    <property type="term" value="F:alpha-L-fucosidase activity"/>
    <property type="evidence" value="ECO:0007669"/>
    <property type="project" value="InterPro"/>
</dbReference>
<dbReference type="SUPFAM" id="SSF51445">
    <property type="entry name" value="(Trans)glycosidases"/>
    <property type="match status" value="1"/>
</dbReference>
<dbReference type="PROSITE" id="PS50022">
    <property type="entry name" value="FA58C_3"/>
    <property type="match status" value="1"/>
</dbReference>
<dbReference type="AlphaFoldDB" id="A0A173MMC5"/>
<evidence type="ECO:0000313" key="8">
    <source>
        <dbReference type="EMBL" id="SIS61681.1"/>
    </source>
</evidence>
<keyword evidence="3 6" id="KW-0732">Signal</keyword>
<proteinExistence type="inferred from homology"/>
<dbReference type="InterPro" id="IPR017853">
    <property type="entry name" value="GH"/>
</dbReference>
<evidence type="ECO:0000256" key="5">
    <source>
        <dbReference type="ARBA" id="ARBA00023295"/>
    </source>
</evidence>
<sequence length="492" mass="54335">MRKLLQKVAPAFILFIQVALYVDAQQAGHAKSVPAPAPLLPVPSAKQLAWHKMEMNAFVHFTTNTYTGLEWGNGDESAAIFNPTALNALQWATTLKKAGFKGMILTCKHHDGFCLWPSKYTEHSVKQSPWKNGKGDVVREAADACKKAGIQFGVYLSPWDRNRADYGQPSYVQYYRNQLQELFTQYGPLFEMWFDGANGGKGYYGGANEVRKIDRSTYYDWPGTLKLVRGMQPNVLFFSDAGPDLRWCGNENGTAGLTNWNTISTDTLYAGKAGVEHLLNTGSADGKQWVPSEVDVSIRNGWFYHATEDSLVKNPERLFELYLTTVGRGSTLLLNIPPDKRGLFHENDVKALQGFRRLLNKAFGNNLALHAKATASNVRGNAAAYAAANVTDGKENTYWAADDSVTTADVAINLPAVKTVAYILVQEYIQLGQRVKSFAVDVWANGQWQQVAEGTTIGYKRICKIAPVSTGKIRVRITAAKACPVISNVAVY</sequence>
<dbReference type="PANTHER" id="PTHR10030">
    <property type="entry name" value="ALPHA-L-FUCOSIDASE"/>
    <property type="match status" value="1"/>
</dbReference>
<keyword evidence="4" id="KW-0378">Hydrolase</keyword>
<dbReference type="InterPro" id="IPR008979">
    <property type="entry name" value="Galactose-bd-like_sf"/>
</dbReference>
<gene>
    <name evidence="8" type="ORF">SAMN05421788_101240</name>
</gene>
<dbReference type="Proteomes" id="UP000186917">
    <property type="component" value="Unassembled WGS sequence"/>
</dbReference>
<evidence type="ECO:0000256" key="3">
    <source>
        <dbReference type="ARBA" id="ARBA00022729"/>
    </source>
</evidence>
<name>A0A173MMC5_9BACT</name>
<evidence type="ECO:0000259" key="7">
    <source>
        <dbReference type="PROSITE" id="PS50022"/>
    </source>
</evidence>
<dbReference type="GO" id="GO:0005764">
    <property type="term" value="C:lysosome"/>
    <property type="evidence" value="ECO:0007669"/>
    <property type="project" value="TreeGrafter"/>
</dbReference>
<keyword evidence="9" id="KW-1185">Reference proteome</keyword>
<dbReference type="InterPro" id="IPR000933">
    <property type="entry name" value="Glyco_hydro_29"/>
</dbReference>
<dbReference type="Gene3D" id="2.60.120.260">
    <property type="entry name" value="Galactose-binding domain-like"/>
    <property type="match status" value="1"/>
</dbReference>
<dbReference type="STRING" id="477680.SAMN05421788_101240"/>
<evidence type="ECO:0000313" key="9">
    <source>
        <dbReference type="Proteomes" id="UP000186917"/>
    </source>
</evidence>
<dbReference type="GO" id="GO:0006004">
    <property type="term" value="P:fucose metabolic process"/>
    <property type="evidence" value="ECO:0007669"/>
    <property type="project" value="TreeGrafter"/>
</dbReference>
<dbReference type="Gene3D" id="3.20.20.80">
    <property type="entry name" value="Glycosidases"/>
    <property type="match status" value="1"/>
</dbReference>
<feature type="domain" description="F5/8 type C" evidence="7">
    <location>
        <begin position="356"/>
        <end position="492"/>
    </location>
</feature>
<dbReference type="FunFam" id="3.20.20.80:FF:000052">
    <property type="entry name" value="Putative alpha-L-fucosidase 1"/>
    <property type="match status" value="1"/>
</dbReference>
<organism evidence="8 9">
    <name type="scientific">Filimonas lacunae</name>
    <dbReference type="NCBI Taxonomy" id="477680"/>
    <lineage>
        <taxon>Bacteria</taxon>
        <taxon>Pseudomonadati</taxon>
        <taxon>Bacteroidota</taxon>
        <taxon>Chitinophagia</taxon>
        <taxon>Chitinophagales</taxon>
        <taxon>Chitinophagaceae</taxon>
        <taxon>Filimonas</taxon>
    </lineage>
</organism>
<feature type="chain" id="PRO_5030023169" description="alpha-L-fucosidase" evidence="6">
    <location>
        <begin position="25"/>
        <end position="492"/>
    </location>
</feature>
<reference evidence="9" key="1">
    <citation type="submission" date="2017-01" db="EMBL/GenBank/DDBJ databases">
        <authorList>
            <person name="Varghese N."/>
            <person name="Submissions S."/>
        </authorList>
    </citation>
    <scope>NUCLEOTIDE SEQUENCE [LARGE SCALE GENOMIC DNA]</scope>
    <source>
        <strain evidence="9">DSM 21054</strain>
    </source>
</reference>
<protein>
    <recommendedName>
        <fullName evidence="2">alpha-L-fucosidase</fullName>
        <ecNumber evidence="2">3.2.1.51</ecNumber>
    </recommendedName>
</protein>
<dbReference type="RefSeq" id="WP_076374875.1">
    <property type="nucleotide sequence ID" value="NZ_AP017422.1"/>
</dbReference>
<feature type="signal peptide" evidence="6">
    <location>
        <begin position="1"/>
        <end position="24"/>
    </location>
</feature>
<dbReference type="GO" id="GO:0016139">
    <property type="term" value="P:glycoside catabolic process"/>
    <property type="evidence" value="ECO:0007669"/>
    <property type="project" value="TreeGrafter"/>
</dbReference>
<evidence type="ECO:0000256" key="1">
    <source>
        <dbReference type="ARBA" id="ARBA00007951"/>
    </source>
</evidence>
<keyword evidence="5" id="KW-0326">Glycosidase</keyword>
<dbReference type="Pfam" id="PF00754">
    <property type="entry name" value="F5_F8_type_C"/>
    <property type="match status" value="1"/>
</dbReference>
<evidence type="ECO:0000256" key="4">
    <source>
        <dbReference type="ARBA" id="ARBA00022801"/>
    </source>
</evidence>
<dbReference type="SMART" id="SM00812">
    <property type="entry name" value="Alpha_L_fucos"/>
    <property type="match status" value="1"/>
</dbReference>
<dbReference type="SUPFAM" id="SSF49785">
    <property type="entry name" value="Galactose-binding domain-like"/>
    <property type="match status" value="1"/>
</dbReference>
<dbReference type="EMBL" id="FTOR01000001">
    <property type="protein sequence ID" value="SIS61681.1"/>
    <property type="molecule type" value="Genomic_DNA"/>
</dbReference>
<dbReference type="InterPro" id="IPR057739">
    <property type="entry name" value="Glyco_hydro_29_N"/>
</dbReference>
<dbReference type="Pfam" id="PF01120">
    <property type="entry name" value="Alpha_L_fucos"/>
    <property type="match status" value="1"/>
</dbReference>
<evidence type="ECO:0000256" key="2">
    <source>
        <dbReference type="ARBA" id="ARBA00012662"/>
    </source>
</evidence>
<dbReference type="InterPro" id="IPR000421">
    <property type="entry name" value="FA58C"/>
</dbReference>